<keyword evidence="1" id="KW-1133">Transmembrane helix</keyword>
<dbReference type="Proteomes" id="UP000276282">
    <property type="component" value="Unassembled WGS sequence"/>
</dbReference>
<keyword evidence="1" id="KW-0812">Transmembrane</keyword>
<evidence type="ECO:0000256" key="1">
    <source>
        <dbReference type="SAM" id="Phobius"/>
    </source>
</evidence>
<organism evidence="2 3">
    <name type="scientific">Gillisia mitskevichiae</name>
    <dbReference type="NCBI Taxonomy" id="270921"/>
    <lineage>
        <taxon>Bacteria</taxon>
        <taxon>Pseudomonadati</taxon>
        <taxon>Bacteroidota</taxon>
        <taxon>Flavobacteriia</taxon>
        <taxon>Flavobacteriales</taxon>
        <taxon>Flavobacteriaceae</taxon>
        <taxon>Gillisia</taxon>
    </lineage>
</organism>
<dbReference type="EMBL" id="RBLG01000001">
    <property type="protein sequence ID" value="RKS55579.1"/>
    <property type="molecule type" value="Genomic_DNA"/>
</dbReference>
<evidence type="ECO:0000313" key="3">
    <source>
        <dbReference type="Proteomes" id="UP000276282"/>
    </source>
</evidence>
<keyword evidence="1" id="KW-0472">Membrane</keyword>
<feature type="transmembrane region" description="Helical" evidence="1">
    <location>
        <begin position="6"/>
        <end position="27"/>
    </location>
</feature>
<dbReference type="AlphaFoldDB" id="A0A495PYT2"/>
<proteinExistence type="predicted"/>
<protein>
    <submittedName>
        <fullName evidence="2">Uncharacterized protein</fullName>
    </submittedName>
</protein>
<comment type="caution">
    <text evidence="2">The sequence shown here is derived from an EMBL/GenBank/DDBJ whole genome shotgun (WGS) entry which is preliminary data.</text>
</comment>
<accession>A0A495PYT2</accession>
<reference evidence="2 3" key="1">
    <citation type="submission" date="2018-10" db="EMBL/GenBank/DDBJ databases">
        <title>Genomic Encyclopedia of Archaeal and Bacterial Type Strains, Phase II (KMG-II): from individual species to whole genera.</title>
        <authorList>
            <person name="Goeker M."/>
        </authorList>
    </citation>
    <scope>NUCLEOTIDE SEQUENCE [LARGE SCALE GENOMIC DNA]</scope>
    <source>
        <strain evidence="2 3">DSM 19839</strain>
    </source>
</reference>
<sequence>MRDDSFIRIAEFLFLISSIALVVFIVLKVTA</sequence>
<keyword evidence="3" id="KW-1185">Reference proteome</keyword>
<evidence type="ECO:0000313" key="2">
    <source>
        <dbReference type="EMBL" id="RKS55579.1"/>
    </source>
</evidence>
<name>A0A495PYT2_9FLAO</name>
<gene>
    <name evidence="2" type="ORF">BC962_0545</name>
</gene>